<organism evidence="2 3">
    <name type="scientific">Stenotrophomonas koreensis</name>
    <dbReference type="NCBI Taxonomy" id="266128"/>
    <lineage>
        <taxon>Bacteria</taxon>
        <taxon>Pseudomonadati</taxon>
        <taxon>Pseudomonadota</taxon>
        <taxon>Gammaproteobacteria</taxon>
        <taxon>Lysobacterales</taxon>
        <taxon>Lysobacteraceae</taxon>
        <taxon>Stenotrophomonas</taxon>
    </lineage>
</organism>
<sequence>MRLACLGLALILSAPLAIPAGASDNRPVGTTANVHAGLPMLTVHRHPSCGCCGGWVQHMRQAGFPVNVVNVDDVMAPKRRLGVPDPQASCHTTEVAGYVVEGHVPAGDIQRLLRERPAARGLVLPGMPLGSPGMEAPDGRRQAYTVQLLGHDGRLSAFQHHPASAGKRSPAR</sequence>
<name>A0A7W3YUB3_9GAMM</name>
<evidence type="ECO:0000313" key="3">
    <source>
        <dbReference type="Proteomes" id="UP000550609"/>
    </source>
</evidence>
<dbReference type="EMBL" id="JACIUV010000001">
    <property type="protein sequence ID" value="MBB1115668.1"/>
    <property type="molecule type" value="Genomic_DNA"/>
</dbReference>
<evidence type="ECO:0000313" key="2">
    <source>
        <dbReference type="EMBL" id="MBB1115668.1"/>
    </source>
</evidence>
<keyword evidence="1" id="KW-0732">Signal</keyword>
<dbReference type="Proteomes" id="UP000550609">
    <property type="component" value="Unassembled WGS sequence"/>
</dbReference>
<dbReference type="AlphaFoldDB" id="A0A7W3YUB3"/>
<dbReference type="Pfam" id="PF04214">
    <property type="entry name" value="DUF411"/>
    <property type="match status" value="1"/>
</dbReference>
<feature type="signal peptide" evidence="1">
    <location>
        <begin position="1"/>
        <end position="22"/>
    </location>
</feature>
<comment type="caution">
    <text evidence="2">The sequence shown here is derived from an EMBL/GenBank/DDBJ whole genome shotgun (WGS) entry which is preliminary data.</text>
</comment>
<evidence type="ECO:0000256" key="1">
    <source>
        <dbReference type="SAM" id="SignalP"/>
    </source>
</evidence>
<dbReference type="InterPro" id="IPR007332">
    <property type="entry name" value="DUF411"/>
</dbReference>
<proteinExistence type="predicted"/>
<gene>
    <name evidence="2" type="ORF">H4O09_01130</name>
</gene>
<accession>A0A7W3YUB3</accession>
<dbReference type="RefSeq" id="WP_182621108.1">
    <property type="nucleotide sequence ID" value="NZ_JACIUV010000001.1"/>
</dbReference>
<feature type="chain" id="PRO_5031061735" evidence="1">
    <location>
        <begin position="23"/>
        <end position="172"/>
    </location>
</feature>
<protein>
    <submittedName>
        <fullName evidence="2">DUF411 domain-containing protein</fullName>
    </submittedName>
</protein>
<reference evidence="2 3" key="1">
    <citation type="submission" date="2020-08" db="EMBL/GenBank/DDBJ databases">
        <title>Stenotrophomonas sp. W1S232.</title>
        <authorList>
            <person name="Deng Y."/>
        </authorList>
    </citation>
    <scope>NUCLEOTIDE SEQUENCE [LARGE SCALE GENOMIC DNA]</scope>
    <source>
        <strain evidence="2 3">W1S232</strain>
    </source>
</reference>